<evidence type="ECO:0000313" key="1">
    <source>
        <dbReference type="EMBL" id="KAG6608327.1"/>
    </source>
</evidence>
<dbReference type="AlphaFoldDB" id="A0AAV6P8T0"/>
<name>A0AAV6P8T0_9ROSI</name>
<feature type="non-terminal residue" evidence="1">
    <location>
        <position position="1"/>
    </location>
</feature>
<proteinExistence type="predicted"/>
<evidence type="ECO:0000313" key="2">
    <source>
        <dbReference type="Proteomes" id="UP000685013"/>
    </source>
</evidence>
<keyword evidence="2" id="KW-1185">Reference proteome</keyword>
<dbReference type="Proteomes" id="UP000685013">
    <property type="component" value="Chromosome 1"/>
</dbReference>
<sequence>MSTHHKSSYFLLTREYSIFSRWVSLPHDQDKLSVDATMHNEEMGCQMGLFEIPKALGKDSSRGNQLGMATGLTSVWPKVNSKVVWTLLMDQDQHFIEIAHLIKHLKHLSQNHCIKGFLPTPKDDTKATHTLAIHAWHTKHLEI</sequence>
<dbReference type="EMBL" id="JAGKQH010000001">
    <property type="protein sequence ID" value="KAG6608327.1"/>
    <property type="molecule type" value="Genomic_DNA"/>
</dbReference>
<comment type="caution">
    <text evidence="1">The sequence shown here is derived from an EMBL/GenBank/DDBJ whole genome shotgun (WGS) entry which is preliminary data.</text>
</comment>
<protein>
    <submittedName>
        <fullName evidence="1">Uncharacterized protein</fullName>
    </submittedName>
</protein>
<gene>
    <name evidence="1" type="ORF">SDJN03_01669</name>
</gene>
<reference evidence="1 2" key="1">
    <citation type="journal article" date="2021" name="Hortic Res">
        <title>The domestication of Cucurbita argyrosperma as revealed by the genome of its wild relative.</title>
        <authorList>
            <person name="Barrera-Redondo J."/>
            <person name="Sanchez-de la Vega G."/>
            <person name="Aguirre-Liguori J.A."/>
            <person name="Castellanos-Morales G."/>
            <person name="Gutierrez-Guerrero Y.T."/>
            <person name="Aguirre-Dugua X."/>
            <person name="Aguirre-Planter E."/>
            <person name="Tenaillon M.I."/>
            <person name="Lira-Saade R."/>
            <person name="Eguiarte L.E."/>
        </authorList>
    </citation>
    <scope>NUCLEOTIDE SEQUENCE [LARGE SCALE GENOMIC DNA]</scope>
    <source>
        <strain evidence="1">JBR-2021</strain>
    </source>
</reference>
<accession>A0AAV6P8T0</accession>
<organism evidence="1 2">
    <name type="scientific">Cucurbita argyrosperma subsp. sororia</name>
    <dbReference type="NCBI Taxonomy" id="37648"/>
    <lineage>
        <taxon>Eukaryota</taxon>
        <taxon>Viridiplantae</taxon>
        <taxon>Streptophyta</taxon>
        <taxon>Embryophyta</taxon>
        <taxon>Tracheophyta</taxon>
        <taxon>Spermatophyta</taxon>
        <taxon>Magnoliopsida</taxon>
        <taxon>eudicotyledons</taxon>
        <taxon>Gunneridae</taxon>
        <taxon>Pentapetalae</taxon>
        <taxon>rosids</taxon>
        <taxon>fabids</taxon>
        <taxon>Cucurbitales</taxon>
        <taxon>Cucurbitaceae</taxon>
        <taxon>Cucurbiteae</taxon>
        <taxon>Cucurbita</taxon>
    </lineage>
</organism>